<evidence type="ECO:0000313" key="12">
    <source>
        <dbReference type="EMBL" id="MCA9379624.1"/>
    </source>
</evidence>
<evidence type="ECO:0000259" key="11">
    <source>
        <dbReference type="Pfam" id="PF00561"/>
    </source>
</evidence>
<comment type="subcellular location">
    <subcellularLocation>
        <location evidence="2 8">Cytoplasm</location>
    </subcellularLocation>
</comment>
<dbReference type="InterPro" id="IPR005944">
    <property type="entry name" value="Pro_iminopeptidase"/>
</dbReference>
<evidence type="ECO:0000256" key="1">
    <source>
        <dbReference type="ARBA" id="ARBA00001585"/>
    </source>
</evidence>
<keyword evidence="4 8" id="KW-0031">Aminopeptidase</keyword>
<dbReference type="PANTHER" id="PTHR43722">
    <property type="entry name" value="PROLINE IMINOPEPTIDASE"/>
    <property type="match status" value="1"/>
</dbReference>
<dbReference type="InterPro" id="IPR002410">
    <property type="entry name" value="Peptidase_S33"/>
</dbReference>
<evidence type="ECO:0000256" key="9">
    <source>
        <dbReference type="PIRSR" id="PIRSR006431-1"/>
    </source>
</evidence>
<evidence type="ECO:0000256" key="10">
    <source>
        <dbReference type="RuleBase" id="RU003421"/>
    </source>
</evidence>
<keyword evidence="5 8" id="KW-0963">Cytoplasm</keyword>
<evidence type="ECO:0000256" key="5">
    <source>
        <dbReference type="ARBA" id="ARBA00022490"/>
    </source>
</evidence>
<proteinExistence type="inferred from homology"/>
<feature type="active site" description="Proton donor" evidence="9">
    <location>
        <position position="292"/>
    </location>
</feature>
<dbReference type="PRINTS" id="PR00111">
    <property type="entry name" value="ABHYDROLASE"/>
</dbReference>
<dbReference type="EMBL" id="JAGQLL010000006">
    <property type="protein sequence ID" value="MCA9379624.1"/>
    <property type="molecule type" value="Genomic_DNA"/>
</dbReference>
<dbReference type="SUPFAM" id="SSF53474">
    <property type="entry name" value="alpha/beta-Hydrolases"/>
    <property type="match status" value="1"/>
</dbReference>
<evidence type="ECO:0000256" key="3">
    <source>
        <dbReference type="ARBA" id="ARBA00010088"/>
    </source>
</evidence>
<feature type="active site" evidence="9">
    <location>
        <position position="264"/>
    </location>
</feature>
<dbReference type="PANTHER" id="PTHR43722:SF1">
    <property type="entry name" value="PROLINE IMINOPEPTIDASE"/>
    <property type="match status" value="1"/>
</dbReference>
<accession>A0A955L006</accession>
<evidence type="ECO:0000256" key="7">
    <source>
        <dbReference type="ARBA" id="ARBA00022801"/>
    </source>
</evidence>
<feature type="domain" description="AB hydrolase-1" evidence="11">
    <location>
        <begin position="34"/>
        <end position="293"/>
    </location>
</feature>
<name>A0A955L006_9BACT</name>
<keyword evidence="6 8" id="KW-0645">Protease</keyword>
<dbReference type="GO" id="GO:0005737">
    <property type="term" value="C:cytoplasm"/>
    <property type="evidence" value="ECO:0007669"/>
    <property type="project" value="UniProtKB-SubCell"/>
</dbReference>
<dbReference type="PIRSF" id="PIRSF006431">
    <property type="entry name" value="Pept_S33"/>
    <property type="match status" value="1"/>
</dbReference>
<evidence type="ECO:0000256" key="6">
    <source>
        <dbReference type="ARBA" id="ARBA00022670"/>
    </source>
</evidence>
<dbReference type="GO" id="GO:0004177">
    <property type="term" value="F:aminopeptidase activity"/>
    <property type="evidence" value="ECO:0007669"/>
    <property type="project" value="UniProtKB-UniRule"/>
</dbReference>
<dbReference type="GO" id="GO:0006508">
    <property type="term" value="P:proteolysis"/>
    <property type="evidence" value="ECO:0007669"/>
    <property type="project" value="UniProtKB-KW"/>
</dbReference>
<feature type="active site" description="Nucleophile" evidence="9">
    <location>
        <position position="108"/>
    </location>
</feature>
<dbReference type="Gene3D" id="3.40.50.1820">
    <property type="entry name" value="alpha/beta hydrolase"/>
    <property type="match status" value="1"/>
</dbReference>
<gene>
    <name evidence="12" type="primary">pip</name>
    <name evidence="12" type="ORF">KC675_00410</name>
</gene>
<comment type="similarity">
    <text evidence="3 8 10">Belongs to the peptidase S33 family.</text>
</comment>
<evidence type="ECO:0000256" key="8">
    <source>
        <dbReference type="PIRNR" id="PIRNR006431"/>
    </source>
</evidence>
<dbReference type="AlphaFoldDB" id="A0A955L006"/>
<dbReference type="InterPro" id="IPR000073">
    <property type="entry name" value="AB_hydrolase_1"/>
</dbReference>
<dbReference type="Proteomes" id="UP000745577">
    <property type="component" value="Unassembled WGS sequence"/>
</dbReference>
<evidence type="ECO:0000256" key="2">
    <source>
        <dbReference type="ARBA" id="ARBA00004496"/>
    </source>
</evidence>
<protein>
    <recommendedName>
        <fullName evidence="8 10">Proline iminopeptidase</fullName>
        <shortName evidence="8">PIP</shortName>
        <ecNumber evidence="8 10">3.4.11.5</ecNumber>
    </recommendedName>
    <alternativeName>
        <fullName evidence="8">Prolyl aminopeptidase</fullName>
    </alternativeName>
</protein>
<sequence>MKNEDAIPYNDGYLQVSDKHKIYYHQYGKPDGEVIIQLHGGPGSNSKPKHVEPYDLKRFRVVLFDQRGCGKSEPKGLLENNTTKDLVEDIERLREHLQIDKWYIHGPSWGSTLALLYAEKYPDRVRKLLLRGVFFASKAEDDWLFKFGANQLFPDKFDDFIQLIPENKRDKYLEYLYEVAKGDDEELKEKLLIAYGNWEGSILSLIPEKDDDEEIDIEREINSSTIMLHYVNNNFFLEDGEILKDENIQKLKNIPIVIINGRYDIVTPMISAWKLHKALPHSILDIVHLAGHHGSTDVEMVKAIEKWIDFDF</sequence>
<dbReference type="InterPro" id="IPR029058">
    <property type="entry name" value="AB_hydrolase_fold"/>
</dbReference>
<reference evidence="12" key="1">
    <citation type="submission" date="2020-04" db="EMBL/GenBank/DDBJ databases">
        <authorList>
            <person name="Zhang T."/>
        </authorList>
    </citation>
    <scope>NUCLEOTIDE SEQUENCE</scope>
    <source>
        <strain evidence="12">HKST-UBA15</strain>
    </source>
</reference>
<dbReference type="Pfam" id="PF00561">
    <property type="entry name" value="Abhydrolase_1"/>
    <property type="match status" value="1"/>
</dbReference>
<comment type="caution">
    <text evidence="12">The sequence shown here is derived from an EMBL/GenBank/DDBJ whole genome shotgun (WGS) entry which is preliminary data.</text>
</comment>
<evidence type="ECO:0000313" key="13">
    <source>
        <dbReference type="Proteomes" id="UP000745577"/>
    </source>
</evidence>
<dbReference type="PRINTS" id="PR00793">
    <property type="entry name" value="PROAMNOPTASE"/>
</dbReference>
<organism evidence="12 13">
    <name type="scientific">Candidatus Dojkabacteria bacterium</name>
    <dbReference type="NCBI Taxonomy" id="2099670"/>
    <lineage>
        <taxon>Bacteria</taxon>
        <taxon>Candidatus Dojkabacteria</taxon>
    </lineage>
</organism>
<keyword evidence="7 8" id="KW-0378">Hydrolase</keyword>
<comment type="catalytic activity">
    <reaction evidence="1 8 10">
        <text>Release of N-terminal proline from a peptide.</text>
        <dbReference type="EC" id="3.4.11.5"/>
    </reaction>
</comment>
<dbReference type="EC" id="3.4.11.5" evidence="8 10"/>
<dbReference type="NCBIfam" id="TIGR01249">
    <property type="entry name" value="pro_imino_pep_1"/>
    <property type="match status" value="1"/>
</dbReference>
<evidence type="ECO:0000256" key="4">
    <source>
        <dbReference type="ARBA" id="ARBA00022438"/>
    </source>
</evidence>
<reference evidence="12" key="2">
    <citation type="journal article" date="2021" name="Microbiome">
        <title>Successional dynamics and alternative stable states in a saline activated sludge microbial community over 9 years.</title>
        <authorList>
            <person name="Wang Y."/>
            <person name="Ye J."/>
            <person name="Ju F."/>
            <person name="Liu L."/>
            <person name="Boyd J.A."/>
            <person name="Deng Y."/>
            <person name="Parks D.H."/>
            <person name="Jiang X."/>
            <person name="Yin X."/>
            <person name="Woodcroft B.J."/>
            <person name="Tyson G.W."/>
            <person name="Hugenholtz P."/>
            <person name="Polz M.F."/>
            <person name="Zhang T."/>
        </authorList>
    </citation>
    <scope>NUCLEOTIDE SEQUENCE</scope>
    <source>
        <strain evidence="12">HKST-UBA15</strain>
    </source>
</reference>